<evidence type="ECO:0000313" key="3">
    <source>
        <dbReference type="EMBL" id="MBK1630593.1"/>
    </source>
</evidence>
<evidence type="ECO:0000256" key="1">
    <source>
        <dbReference type="SAM" id="Phobius"/>
    </source>
</evidence>
<feature type="transmembrane region" description="Helical" evidence="1">
    <location>
        <begin position="98"/>
        <end position="115"/>
    </location>
</feature>
<accession>A0ABS1CFC3</accession>
<comment type="caution">
    <text evidence="3">The sequence shown here is derived from an EMBL/GenBank/DDBJ whole genome shotgun (WGS) entry which is preliminary data.</text>
</comment>
<dbReference type="EMBL" id="NRRV01000013">
    <property type="protein sequence ID" value="MBK1630593.1"/>
    <property type="molecule type" value="Genomic_DNA"/>
</dbReference>
<dbReference type="RefSeq" id="WP_200235601.1">
    <property type="nucleotide sequence ID" value="NZ_NRRV01000013.1"/>
</dbReference>
<keyword evidence="4" id="KW-1185">Reference proteome</keyword>
<name>A0ABS1CFC3_9GAMM</name>
<dbReference type="Proteomes" id="UP000748752">
    <property type="component" value="Unassembled WGS sequence"/>
</dbReference>
<feature type="transmembrane region" description="Helical" evidence="1">
    <location>
        <begin position="75"/>
        <end position="92"/>
    </location>
</feature>
<keyword evidence="1" id="KW-1133">Transmembrane helix</keyword>
<keyword evidence="1" id="KW-0812">Transmembrane</keyword>
<feature type="domain" description="Methanolan biosynthesis EpsI" evidence="2">
    <location>
        <begin position="204"/>
        <end position="390"/>
    </location>
</feature>
<feature type="transmembrane region" description="Helical" evidence="1">
    <location>
        <begin position="122"/>
        <end position="145"/>
    </location>
</feature>
<dbReference type="Pfam" id="PF11984">
    <property type="entry name" value="DUF3485"/>
    <property type="match status" value="1"/>
</dbReference>
<evidence type="ECO:0000259" key="2">
    <source>
        <dbReference type="Pfam" id="PF11984"/>
    </source>
</evidence>
<feature type="transmembrane region" description="Helical" evidence="1">
    <location>
        <begin position="151"/>
        <end position="183"/>
    </location>
</feature>
<organism evidence="3 4">
    <name type="scientific">Thiohalocapsa halophila</name>
    <dbReference type="NCBI Taxonomy" id="69359"/>
    <lineage>
        <taxon>Bacteria</taxon>
        <taxon>Pseudomonadati</taxon>
        <taxon>Pseudomonadota</taxon>
        <taxon>Gammaproteobacteria</taxon>
        <taxon>Chromatiales</taxon>
        <taxon>Chromatiaceae</taxon>
        <taxon>Thiohalocapsa</taxon>
    </lineage>
</organism>
<keyword evidence="1" id="KW-0472">Membrane</keyword>
<reference evidence="3 4" key="1">
    <citation type="journal article" date="2020" name="Microorganisms">
        <title>Osmotic Adaptation and Compatible Solute Biosynthesis of Phototrophic Bacteria as Revealed from Genome Analyses.</title>
        <authorList>
            <person name="Imhoff J.F."/>
            <person name="Rahn T."/>
            <person name="Kunzel S."/>
            <person name="Keller A."/>
            <person name="Neulinger S.C."/>
        </authorList>
    </citation>
    <scope>NUCLEOTIDE SEQUENCE [LARGE SCALE GENOMIC DNA]</scope>
    <source>
        <strain evidence="3 4">DSM 6210</strain>
    </source>
</reference>
<feature type="transmembrane region" description="Helical" evidence="1">
    <location>
        <begin position="44"/>
        <end position="63"/>
    </location>
</feature>
<feature type="transmembrane region" description="Helical" evidence="1">
    <location>
        <begin position="12"/>
        <end position="32"/>
    </location>
</feature>
<dbReference type="InterPro" id="IPR014263">
    <property type="entry name" value="Methanolan_biosynth_EpsI"/>
</dbReference>
<protein>
    <recommendedName>
        <fullName evidence="2">Methanolan biosynthesis EpsI domain-containing protein</fullName>
    </recommendedName>
</protein>
<feature type="transmembrane region" description="Helical" evidence="1">
    <location>
        <begin position="195"/>
        <end position="217"/>
    </location>
</feature>
<gene>
    <name evidence="3" type="ORF">CKO31_07510</name>
</gene>
<proteinExistence type="predicted"/>
<sequence>MTAVGAPQTRPWRLLAPALVMLALLAPNLGWIWQAWTSSPLDAWGWAFLLLGMLWWLLVLDLVPPAAPKRVLDPAGWSPLALFAVAGVLGLVLDVRVAQAAAALGIGWAAAWLLLGGRLALLLAPALVLGLLALPTTGYLLQLGWTAAVGWLAPAAGLAAGAAGVMLLKAGVALTALAAGLLLGGLARRGRLPALRAATTAYAAAAAVAMLGLVAALNPPGFGPALLLAEDEWAFGPWLGAEIPVSPAERRLFADSRKLSKRLYSTRDGQRVSVLLVESDDVHDLHTPEYCLSGSGWSLLRDAPLTAADGPALAFGDAIPAAGALTAVRGGQRLAGVYWFGSDTRSTDDLAGLRLQRRLSDGPWRMILVTAVGDGDQRPEPALRRFVRDAPWLAGES</sequence>
<evidence type="ECO:0000313" key="4">
    <source>
        <dbReference type="Proteomes" id="UP000748752"/>
    </source>
</evidence>